<dbReference type="PANTHER" id="PTHR23248">
    <property type="entry name" value="PHOSPHOLIPID SCRAMBLASE-RELATED"/>
    <property type="match status" value="1"/>
</dbReference>
<dbReference type="Proteomes" id="UP001642540">
    <property type="component" value="Unassembled WGS sequence"/>
</dbReference>
<comment type="caution">
    <text evidence="3">The sequence shown here is derived from an EMBL/GenBank/DDBJ whole genome shotgun (WGS) entry which is preliminary data.</text>
</comment>
<keyword evidence="4" id="KW-1185">Reference proteome</keyword>
<comment type="function">
    <text evidence="2">May mediate accelerated ATP-independent bidirectional transbilayer migration of phospholipids upon binding calcium ions that results in a loss of phospholipid asymmetry in the plasma membrane.</text>
</comment>
<gene>
    <name evidence="3" type="ORF">ODALV1_LOCUS22758</name>
</gene>
<keyword evidence="2" id="KW-0564">Palmitate</keyword>
<dbReference type="Pfam" id="PF03803">
    <property type="entry name" value="Scramblase"/>
    <property type="match status" value="1"/>
</dbReference>
<evidence type="ECO:0000313" key="4">
    <source>
        <dbReference type="Proteomes" id="UP001642540"/>
    </source>
</evidence>
<reference evidence="3 4" key="1">
    <citation type="submission" date="2024-08" db="EMBL/GenBank/DDBJ databases">
        <authorList>
            <person name="Cucini C."/>
            <person name="Frati F."/>
        </authorList>
    </citation>
    <scope>NUCLEOTIDE SEQUENCE [LARGE SCALE GENOMIC DNA]</scope>
</reference>
<proteinExistence type="inferred from homology"/>
<comment type="similarity">
    <text evidence="1 2">Belongs to the phospholipid scramblase family.</text>
</comment>
<dbReference type="InterPro" id="IPR005552">
    <property type="entry name" value="Scramblase"/>
</dbReference>
<keyword evidence="2" id="KW-0812">Transmembrane</keyword>
<comment type="cofactor">
    <cofactor evidence="2">
        <name>Ca(2+)</name>
        <dbReference type="ChEBI" id="CHEBI:29108"/>
    </cofactor>
</comment>
<name>A0ABP1RIZ7_9HEXA</name>
<evidence type="ECO:0000256" key="1">
    <source>
        <dbReference type="ARBA" id="ARBA00005350"/>
    </source>
</evidence>
<protein>
    <recommendedName>
        <fullName evidence="2">Phospholipid scramblase</fullName>
    </recommendedName>
</protein>
<dbReference type="EMBL" id="CAXLJM020000075">
    <property type="protein sequence ID" value="CAL8128999.1"/>
    <property type="molecule type" value="Genomic_DNA"/>
</dbReference>
<feature type="transmembrane region" description="Helical" evidence="2">
    <location>
        <begin position="292"/>
        <end position="315"/>
    </location>
</feature>
<organism evidence="3 4">
    <name type="scientific">Orchesella dallaii</name>
    <dbReference type="NCBI Taxonomy" id="48710"/>
    <lineage>
        <taxon>Eukaryota</taxon>
        <taxon>Metazoa</taxon>
        <taxon>Ecdysozoa</taxon>
        <taxon>Arthropoda</taxon>
        <taxon>Hexapoda</taxon>
        <taxon>Collembola</taxon>
        <taxon>Entomobryomorpha</taxon>
        <taxon>Entomobryoidea</taxon>
        <taxon>Orchesellidae</taxon>
        <taxon>Orchesellinae</taxon>
        <taxon>Orchesella</taxon>
    </lineage>
</organism>
<sequence length="317" mass="35813">MTRSIKGSVGPIILPEELVEHHAQAGPRDSFGGRRNTLVSFIAGSVSLMPKVPTTSGEFKNSEKNLGDDLKDIALKEVLYIRQLQQEAEKYINVRNKYYVEDKKGRLMYQVVETTEAVTRRLFRREQPFYLKMLNKKQECVLDFVGDPGLGGLGAYVKVQRNSNILGKVKQISPFFACCNFSPSYKVVTEDNKTLFKIVWPRGRLKSCVSTNDFQIFSSSEKFCARSLAVGKISRENKFTSSENKAFEADTYALVLQDNEMDRMDKALLVAAVIMLDFQFFEGRKASDVRSICICILLLILVILLVAIITVIVIFSM</sequence>
<evidence type="ECO:0000313" key="3">
    <source>
        <dbReference type="EMBL" id="CAL8128999.1"/>
    </source>
</evidence>
<keyword evidence="2" id="KW-0106">Calcium</keyword>
<keyword evidence="2" id="KW-1133">Transmembrane helix</keyword>
<keyword evidence="2" id="KW-0472">Membrane</keyword>
<evidence type="ECO:0000256" key="2">
    <source>
        <dbReference type="RuleBase" id="RU363116"/>
    </source>
</evidence>
<keyword evidence="2" id="KW-0449">Lipoprotein</keyword>
<dbReference type="PANTHER" id="PTHR23248:SF9">
    <property type="entry name" value="PHOSPHOLIPID SCRAMBLASE"/>
    <property type="match status" value="1"/>
</dbReference>
<accession>A0ABP1RIZ7</accession>